<keyword evidence="1" id="KW-0597">Phosphoprotein</keyword>
<proteinExistence type="predicted"/>
<dbReference type="STRING" id="1419482.SAMN05444266_102470"/>
<organism evidence="3 4">
    <name type="scientific">Chitinophaga jiangningensis</name>
    <dbReference type="NCBI Taxonomy" id="1419482"/>
    <lineage>
        <taxon>Bacteria</taxon>
        <taxon>Pseudomonadati</taxon>
        <taxon>Bacteroidota</taxon>
        <taxon>Chitinophagia</taxon>
        <taxon>Chitinophagales</taxon>
        <taxon>Chitinophagaceae</taxon>
        <taxon>Chitinophaga</taxon>
    </lineage>
</organism>
<dbReference type="SMART" id="SM00448">
    <property type="entry name" value="REC"/>
    <property type="match status" value="1"/>
</dbReference>
<dbReference type="EMBL" id="FRBL01000002">
    <property type="protein sequence ID" value="SHL21313.1"/>
    <property type="molecule type" value="Genomic_DNA"/>
</dbReference>
<keyword evidence="4" id="KW-1185">Reference proteome</keyword>
<dbReference type="AlphaFoldDB" id="A0A1M6YTA2"/>
<dbReference type="OrthoDB" id="7631574at2"/>
<dbReference type="GO" id="GO:0000160">
    <property type="term" value="P:phosphorelay signal transduction system"/>
    <property type="evidence" value="ECO:0007669"/>
    <property type="project" value="InterPro"/>
</dbReference>
<dbReference type="Gene3D" id="3.40.50.2300">
    <property type="match status" value="1"/>
</dbReference>
<name>A0A1M6YTA2_9BACT</name>
<evidence type="ECO:0000313" key="3">
    <source>
        <dbReference type="EMBL" id="SHL21313.1"/>
    </source>
</evidence>
<evidence type="ECO:0000256" key="1">
    <source>
        <dbReference type="PROSITE-ProRule" id="PRU00169"/>
    </source>
</evidence>
<dbReference type="PANTHER" id="PTHR44520">
    <property type="entry name" value="RESPONSE REGULATOR RCP1-RELATED"/>
    <property type="match status" value="1"/>
</dbReference>
<dbReference type="Pfam" id="PF00072">
    <property type="entry name" value="Response_reg"/>
    <property type="match status" value="1"/>
</dbReference>
<dbReference type="InterPro" id="IPR052893">
    <property type="entry name" value="TCS_response_regulator"/>
</dbReference>
<accession>A0A1M6YTA2</accession>
<dbReference type="InterPro" id="IPR011006">
    <property type="entry name" value="CheY-like_superfamily"/>
</dbReference>
<dbReference type="PROSITE" id="PS50110">
    <property type="entry name" value="RESPONSE_REGULATORY"/>
    <property type="match status" value="1"/>
</dbReference>
<dbReference type="InterPro" id="IPR001789">
    <property type="entry name" value="Sig_transdc_resp-reg_receiver"/>
</dbReference>
<dbReference type="RefSeq" id="WP_073079275.1">
    <property type="nucleotide sequence ID" value="NZ_FRBL01000002.1"/>
</dbReference>
<evidence type="ECO:0000259" key="2">
    <source>
        <dbReference type="PROSITE" id="PS50110"/>
    </source>
</evidence>
<feature type="modified residue" description="4-aspartylphosphate" evidence="1">
    <location>
        <position position="62"/>
    </location>
</feature>
<feature type="domain" description="Response regulatory" evidence="2">
    <location>
        <begin position="7"/>
        <end position="129"/>
    </location>
</feature>
<dbReference type="SUPFAM" id="SSF52172">
    <property type="entry name" value="CheY-like"/>
    <property type="match status" value="1"/>
</dbReference>
<protein>
    <submittedName>
        <fullName evidence="3">CheY chemotaxis protein or a CheY-like REC (Receiver) domain</fullName>
    </submittedName>
</protein>
<reference evidence="3 4" key="1">
    <citation type="submission" date="2016-11" db="EMBL/GenBank/DDBJ databases">
        <authorList>
            <person name="Jaros S."/>
            <person name="Januszkiewicz K."/>
            <person name="Wedrychowicz H."/>
        </authorList>
    </citation>
    <scope>NUCLEOTIDE SEQUENCE [LARGE SCALE GENOMIC DNA]</scope>
    <source>
        <strain evidence="3 4">DSM 27406</strain>
    </source>
</reference>
<evidence type="ECO:0000313" key="4">
    <source>
        <dbReference type="Proteomes" id="UP000184420"/>
    </source>
</evidence>
<sequence length="156" mass="17902">MRSPKIQIILADDDQDDCLLIEDALTELPLDFQLMIVHDGDSLINRLHALHDSELPDVLYLDLNMPRKGGLECLHEIKASDKLKSLPVVICSTSMEEEIADTVYKQGACFYIKKPTDFTHLKEVLHLSINYIRNHAWERPLRENFVLTGDFNKSII</sequence>
<gene>
    <name evidence="3" type="ORF">SAMN05444266_102470</name>
</gene>
<dbReference type="Proteomes" id="UP000184420">
    <property type="component" value="Unassembled WGS sequence"/>
</dbReference>